<evidence type="ECO:0000313" key="7">
    <source>
        <dbReference type="EMBL" id="KAJ8939732.1"/>
    </source>
</evidence>
<evidence type="ECO:0000256" key="3">
    <source>
        <dbReference type="ARBA" id="ARBA00023125"/>
    </source>
</evidence>
<dbReference type="Proteomes" id="UP001162156">
    <property type="component" value="Unassembled WGS sequence"/>
</dbReference>
<dbReference type="PANTHER" id="PTHR15180:SF1">
    <property type="entry name" value="GENERAL TRANSCRIPTION FACTOR 3C POLYPEPTIDE 1"/>
    <property type="match status" value="1"/>
</dbReference>
<keyword evidence="8" id="KW-1185">Reference proteome</keyword>
<feature type="domain" description="B-block binding subunit of TFIIIC" evidence="6">
    <location>
        <begin position="51"/>
        <end position="92"/>
    </location>
</feature>
<dbReference type="PANTHER" id="PTHR15180">
    <property type="entry name" value="GENERAL TRANSCRIPTION FACTOR 3C POLYPEPTIDE 1"/>
    <property type="match status" value="1"/>
</dbReference>
<dbReference type="EMBL" id="JANEYF010003051">
    <property type="protein sequence ID" value="KAJ8939732.1"/>
    <property type="molecule type" value="Genomic_DNA"/>
</dbReference>
<dbReference type="GO" id="GO:0006384">
    <property type="term" value="P:transcription initiation at RNA polymerase III promoter"/>
    <property type="evidence" value="ECO:0007669"/>
    <property type="project" value="InterPro"/>
</dbReference>
<evidence type="ECO:0000313" key="8">
    <source>
        <dbReference type="Proteomes" id="UP001162156"/>
    </source>
</evidence>
<evidence type="ECO:0000256" key="4">
    <source>
        <dbReference type="ARBA" id="ARBA00023163"/>
    </source>
</evidence>
<accession>A0AAV8XLY2</accession>
<dbReference type="GO" id="GO:0003677">
    <property type="term" value="F:DNA binding"/>
    <property type="evidence" value="ECO:0007669"/>
    <property type="project" value="UniProtKB-KW"/>
</dbReference>
<dbReference type="InterPro" id="IPR044210">
    <property type="entry name" value="Tfc3-like"/>
</dbReference>
<dbReference type="Pfam" id="PF04182">
    <property type="entry name" value="B-block_TFIIIC"/>
    <property type="match status" value="1"/>
</dbReference>
<comment type="subcellular location">
    <subcellularLocation>
        <location evidence="1">Nucleus</location>
    </subcellularLocation>
</comment>
<dbReference type="InterPro" id="IPR007309">
    <property type="entry name" value="TFIIIC_Bblock-bd"/>
</dbReference>
<dbReference type="GO" id="GO:0000127">
    <property type="term" value="C:transcription factor TFIIIC complex"/>
    <property type="evidence" value="ECO:0007669"/>
    <property type="project" value="InterPro"/>
</dbReference>
<evidence type="ECO:0000256" key="5">
    <source>
        <dbReference type="ARBA" id="ARBA00023242"/>
    </source>
</evidence>
<proteinExistence type="predicted"/>
<dbReference type="GO" id="GO:0042791">
    <property type="term" value="P:5S class rRNA transcription by RNA polymerase III"/>
    <property type="evidence" value="ECO:0007669"/>
    <property type="project" value="TreeGrafter"/>
</dbReference>
<sequence length="101" mass="11679">MIFSNPEILITDINTKHCLRYDRSLVIVADQQLRRSVLFNEAADPTIELMNLEYCVLERIGRSRKHGELTQGNMSITSHLNMDPKSFFHYKKTPNAIQPFG</sequence>
<evidence type="ECO:0000256" key="2">
    <source>
        <dbReference type="ARBA" id="ARBA00022553"/>
    </source>
</evidence>
<gene>
    <name evidence="7" type="ORF">NQ314_011018</name>
</gene>
<keyword evidence="5" id="KW-0539">Nucleus</keyword>
<organism evidence="7 8">
    <name type="scientific">Rhamnusium bicolor</name>
    <dbReference type="NCBI Taxonomy" id="1586634"/>
    <lineage>
        <taxon>Eukaryota</taxon>
        <taxon>Metazoa</taxon>
        <taxon>Ecdysozoa</taxon>
        <taxon>Arthropoda</taxon>
        <taxon>Hexapoda</taxon>
        <taxon>Insecta</taxon>
        <taxon>Pterygota</taxon>
        <taxon>Neoptera</taxon>
        <taxon>Endopterygota</taxon>
        <taxon>Coleoptera</taxon>
        <taxon>Polyphaga</taxon>
        <taxon>Cucujiformia</taxon>
        <taxon>Chrysomeloidea</taxon>
        <taxon>Cerambycidae</taxon>
        <taxon>Lepturinae</taxon>
        <taxon>Rhagiini</taxon>
        <taxon>Rhamnusium</taxon>
    </lineage>
</organism>
<comment type="caution">
    <text evidence="7">The sequence shown here is derived from an EMBL/GenBank/DDBJ whole genome shotgun (WGS) entry which is preliminary data.</text>
</comment>
<reference evidence="7" key="1">
    <citation type="journal article" date="2023" name="Insect Mol. Biol.">
        <title>Genome sequencing provides insights into the evolution of gene families encoding plant cell wall-degrading enzymes in longhorned beetles.</title>
        <authorList>
            <person name="Shin N.R."/>
            <person name="Okamura Y."/>
            <person name="Kirsch R."/>
            <person name="Pauchet Y."/>
        </authorList>
    </citation>
    <scope>NUCLEOTIDE SEQUENCE</scope>
    <source>
        <strain evidence="7">RBIC_L_NR</strain>
    </source>
</reference>
<evidence type="ECO:0000259" key="6">
    <source>
        <dbReference type="Pfam" id="PF04182"/>
    </source>
</evidence>
<keyword evidence="4" id="KW-0804">Transcription</keyword>
<name>A0AAV8XLY2_9CUCU</name>
<evidence type="ECO:0000256" key="1">
    <source>
        <dbReference type="ARBA" id="ARBA00004123"/>
    </source>
</evidence>
<dbReference type="GO" id="GO:0005634">
    <property type="term" value="C:nucleus"/>
    <property type="evidence" value="ECO:0007669"/>
    <property type="project" value="UniProtKB-SubCell"/>
</dbReference>
<dbReference type="AlphaFoldDB" id="A0AAV8XLY2"/>
<protein>
    <recommendedName>
        <fullName evidence="6">B-block binding subunit of TFIIIC domain-containing protein</fullName>
    </recommendedName>
</protein>
<keyword evidence="2" id="KW-0597">Phosphoprotein</keyword>
<keyword evidence="3" id="KW-0238">DNA-binding</keyword>